<keyword evidence="3" id="KW-1185">Reference proteome</keyword>
<dbReference type="STRING" id="1045558.SAMN05216175_12125"/>
<organism evidence="2 3">
    <name type="scientific">Neptunomonas qingdaonensis</name>
    <dbReference type="NCBI Taxonomy" id="1045558"/>
    <lineage>
        <taxon>Bacteria</taxon>
        <taxon>Pseudomonadati</taxon>
        <taxon>Pseudomonadota</taxon>
        <taxon>Gammaproteobacteria</taxon>
        <taxon>Oceanospirillales</taxon>
        <taxon>Oceanospirillaceae</taxon>
        <taxon>Neptunomonas</taxon>
    </lineage>
</organism>
<evidence type="ECO:0000313" key="3">
    <source>
        <dbReference type="Proteomes" id="UP000198623"/>
    </source>
</evidence>
<dbReference type="PANTHER" id="PTHR33525">
    <property type="match status" value="1"/>
</dbReference>
<dbReference type="InterPro" id="IPR052340">
    <property type="entry name" value="RNase_Y/CdgJ"/>
</dbReference>
<dbReference type="SUPFAM" id="SSF109604">
    <property type="entry name" value="HD-domain/PDEase-like"/>
    <property type="match status" value="1"/>
</dbReference>
<feature type="domain" description="HDOD" evidence="1">
    <location>
        <begin position="13"/>
        <end position="206"/>
    </location>
</feature>
<dbReference type="Proteomes" id="UP000198623">
    <property type="component" value="Unassembled WGS sequence"/>
</dbReference>
<dbReference type="Pfam" id="PF08668">
    <property type="entry name" value="HDOD"/>
    <property type="match status" value="1"/>
</dbReference>
<accession>A0A1I2W2D6</accession>
<proteinExistence type="predicted"/>
<dbReference type="InterPro" id="IPR013976">
    <property type="entry name" value="HDOD"/>
</dbReference>
<reference evidence="3" key="1">
    <citation type="submission" date="2016-10" db="EMBL/GenBank/DDBJ databases">
        <authorList>
            <person name="Varghese N."/>
            <person name="Submissions S."/>
        </authorList>
    </citation>
    <scope>NUCLEOTIDE SEQUENCE [LARGE SCALE GENOMIC DNA]</scope>
    <source>
        <strain evidence="3">CGMCC 1.10971</strain>
    </source>
</reference>
<dbReference type="PANTHER" id="PTHR33525:SF3">
    <property type="entry name" value="RIBONUCLEASE Y"/>
    <property type="match status" value="1"/>
</dbReference>
<dbReference type="Gene3D" id="1.10.3210.10">
    <property type="entry name" value="Hypothetical protein af1432"/>
    <property type="match status" value="1"/>
</dbReference>
<name>A0A1I2W2D6_9GAMM</name>
<dbReference type="RefSeq" id="WP_090730715.1">
    <property type="nucleotide sequence ID" value="NZ_FOOU01000021.1"/>
</dbReference>
<dbReference type="EMBL" id="FOOU01000021">
    <property type="protein sequence ID" value="SFG94747.1"/>
    <property type="molecule type" value="Genomic_DNA"/>
</dbReference>
<dbReference type="PROSITE" id="PS51833">
    <property type="entry name" value="HDOD"/>
    <property type="match status" value="1"/>
</dbReference>
<gene>
    <name evidence="2" type="ORF">SAMN05216175_12125</name>
</gene>
<dbReference type="AlphaFoldDB" id="A0A1I2W2D6"/>
<protein>
    <submittedName>
        <fullName evidence="2">HD-like signal output (HDOD) domain, no enzymatic activity</fullName>
    </submittedName>
</protein>
<sequence length="275" mass="30054">MEIKDLLGQTSKLPNVPEVVRYLIQALNNPDADYSDIAKKVSEDQTLSLKTLRLVNSAYFGLSRKISSIDEATIMLGMSRLKILVIASGFSNSAVNVEGLDIKKFWSESFRVATLARWFASKSDDVDPDVAFTAGLIHNIGRLLLHLAVPKRAKAIQTLIEDSYLSRSEAEIDRVGFTSQEAGKALLDMWSFPAELGEAVKQHKKPLSHDDLLPLSAILHLACYINACIREARNEESVKESYPTAVATLAGVAPGTIDQLGEALTLRSGLDGLTE</sequence>
<evidence type="ECO:0000313" key="2">
    <source>
        <dbReference type="EMBL" id="SFG94747.1"/>
    </source>
</evidence>
<dbReference type="OrthoDB" id="9770715at2"/>
<evidence type="ECO:0000259" key="1">
    <source>
        <dbReference type="PROSITE" id="PS51833"/>
    </source>
</evidence>